<dbReference type="GO" id="GO:0034703">
    <property type="term" value="C:cation channel complex"/>
    <property type="evidence" value="ECO:0007669"/>
    <property type="project" value="TreeGrafter"/>
</dbReference>
<dbReference type="PANTHER" id="PTHR10117">
    <property type="entry name" value="TRANSIENT RECEPTOR POTENTIAL CHANNEL"/>
    <property type="match status" value="1"/>
</dbReference>
<dbReference type="OrthoDB" id="2373987at2759"/>
<organism evidence="10 11">
    <name type="scientific">Cylicostephanus goldi</name>
    <name type="common">Nematode worm</name>
    <dbReference type="NCBI Taxonomy" id="71465"/>
    <lineage>
        <taxon>Eukaryota</taxon>
        <taxon>Metazoa</taxon>
        <taxon>Ecdysozoa</taxon>
        <taxon>Nematoda</taxon>
        <taxon>Chromadorea</taxon>
        <taxon>Rhabditida</taxon>
        <taxon>Rhabditina</taxon>
        <taxon>Rhabditomorpha</taxon>
        <taxon>Strongyloidea</taxon>
        <taxon>Strongylidae</taxon>
        <taxon>Cylicostephanus</taxon>
    </lineage>
</organism>
<evidence type="ECO:0000256" key="8">
    <source>
        <dbReference type="SAM" id="Phobius"/>
    </source>
</evidence>
<name>A0A3P6QZS7_CYLGO</name>
<evidence type="ECO:0000256" key="2">
    <source>
        <dbReference type="ARBA" id="ARBA00022448"/>
    </source>
</evidence>
<keyword evidence="4 8" id="KW-1133">Transmembrane helix</keyword>
<accession>A0A3P6QZS7</accession>
<dbReference type="GO" id="GO:0007338">
    <property type="term" value="P:single fertilization"/>
    <property type="evidence" value="ECO:0007669"/>
    <property type="project" value="TreeGrafter"/>
</dbReference>
<dbReference type="PRINTS" id="PR01097">
    <property type="entry name" value="TRNSRECEPTRP"/>
</dbReference>
<protein>
    <recommendedName>
        <fullName evidence="9">Ion transport domain-containing protein</fullName>
    </recommendedName>
</protein>
<sequence>MKTLFRIADSYLTLLWSLFSITKVEDTDVAEVKSLAFMNHHLTQSVGRAMFILYHCTSIIVLLNMLIAMMSHSFQTINDHADLEWKFHRTKLWMAHFDEGSSLPPPFNIVITPKAVVYFFFGIVNTFRCLVGKYTYAKSTSRATIRRPGYSRKMKDNPDEASKKPLTYADIIQRLVSRFIHQTKKDMKMDGVNEDDLLEIKQDISSLRYELRDDRRREIVRSSSHIDAVKRDIMRTMSSTRSRVLPGTYRIPRDRSSVAEELEL</sequence>
<evidence type="ECO:0000259" key="9">
    <source>
        <dbReference type="Pfam" id="PF00520"/>
    </source>
</evidence>
<evidence type="ECO:0000256" key="4">
    <source>
        <dbReference type="ARBA" id="ARBA00022989"/>
    </source>
</evidence>
<keyword evidence="2" id="KW-0813">Transport</keyword>
<dbReference type="GO" id="GO:0070679">
    <property type="term" value="F:inositol 1,4,5 trisphosphate binding"/>
    <property type="evidence" value="ECO:0007669"/>
    <property type="project" value="TreeGrafter"/>
</dbReference>
<dbReference type="GO" id="GO:0051480">
    <property type="term" value="P:regulation of cytosolic calcium ion concentration"/>
    <property type="evidence" value="ECO:0007669"/>
    <property type="project" value="TreeGrafter"/>
</dbReference>
<evidence type="ECO:0000256" key="1">
    <source>
        <dbReference type="ARBA" id="ARBA00004141"/>
    </source>
</evidence>
<dbReference type="InterPro" id="IPR002153">
    <property type="entry name" value="TRPC_channel"/>
</dbReference>
<keyword evidence="6 8" id="KW-0472">Membrane</keyword>
<proteinExistence type="predicted"/>
<keyword evidence="5" id="KW-0406">Ion transport</keyword>
<dbReference type="InterPro" id="IPR005821">
    <property type="entry name" value="Ion_trans_dom"/>
</dbReference>
<evidence type="ECO:0000256" key="7">
    <source>
        <dbReference type="ARBA" id="ARBA00023303"/>
    </source>
</evidence>
<evidence type="ECO:0000313" key="10">
    <source>
        <dbReference type="EMBL" id="VDK56086.1"/>
    </source>
</evidence>
<evidence type="ECO:0000256" key="5">
    <source>
        <dbReference type="ARBA" id="ARBA00023065"/>
    </source>
</evidence>
<reference evidence="10 11" key="1">
    <citation type="submission" date="2018-11" db="EMBL/GenBank/DDBJ databases">
        <authorList>
            <consortium name="Pathogen Informatics"/>
        </authorList>
    </citation>
    <scope>NUCLEOTIDE SEQUENCE [LARGE SCALE GENOMIC DNA]</scope>
</reference>
<dbReference type="AlphaFoldDB" id="A0A3P6QZS7"/>
<dbReference type="Pfam" id="PF00520">
    <property type="entry name" value="Ion_trans"/>
    <property type="match status" value="1"/>
</dbReference>
<dbReference type="PANTHER" id="PTHR10117:SF80">
    <property type="entry name" value="TRANSIENT-RECEPTOR-POTENTIAL-LIKE PROTEIN"/>
    <property type="match status" value="1"/>
</dbReference>
<keyword evidence="11" id="KW-1185">Reference proteome</keyword>
<evidence type="ECO:0000256" key="6">
    <source>
        <dbReference type="ARBA" id="ARBA00023136"/>
    </source>
</evidence>
<feature type="domain" description="Ion transport" evidence="9">
    <location>
        <begin position="9"/>
        <end position="81"/>
    </location>
</feature>
<feature type="transmembrane region" description="Helical" evidence="8">
    <location>
        <begin position="50"/>
        <end position="70"/>
    </location>
</feature>
<feature type="non-terminal residue" evidence="10">
    <location>
        <position position="264"/>
    </location>
</feature>
<dbReference type="Proteomes" id="UP000271889">
    <property type="component" value="Unassembled WGS sequence"/>
</dbReference>
<keyword evidence="3 8" id="KW-0812">Transmembrane</keyword>
<evidence type="ECO:0000256" key="3">
    <source>
        <dbReference type="ARBA" id="ARBA00022692"/>
    </source>
</evidence>
<dbReference type="GO" id="GO:0015279">
    <property type="term" value="F:store-operated calcium channel activity"/>
    <property type="evidence" value="ECO:0007669"/>
    <property type="project" value="TreeGrafter"/>
</dbReference>
<gene>
    <name evidence="10" type="ORF">CGOC_LOCUS3528</name>
</gene>
<dbReference type="GO" id="GO:0005886">
    <property type="term" value="C:plasma membrane"/>
    <property type="evidence" value="ECO:0007669"/>
    <property type="project" value="TreeGrafter"/>
</dbReference>
<dbReference type="EMBL" id="UYRV01008923">
    <property type="protein sequence ID" value="VDK56086.1"/>
    <property type="molecule type" value="Genomic_DNA"/>
</dbReference>
<keyword evidence="7" id="KW-0407">Ion channel</keyword>
<evidence type="ECO:0000313" key="11">
    <source>
        <dbReference type="Proteomes" id="UP000271889"/>
    </source>
</evidence>
<comment type="subcellular location">
    <subcellularLocation>
        <location evidence="1">Membrane</location>
        <topology evidence="1">Multi-pass membrane protein</topology>
    </subcellularLocation>
</comment>